<keyword evidence="2" id="KW-0479">Metal-binding</keyword>
<dbReference type="Pfam" id="PF10370">
    <property type="entry name" value="Rv2993c-like_N"/>
    <property type="match status" value="1"/>
</dbReference>
<dbReference type="InterPro" id="IPR051121">
    <property type="entry name" value="FAH"/>
</dbReference>
<evidence type="ECO:0000313" key="6">
    <source>
        <dbReference type="Proteomes" id="UP000218934"/>
    </source>
</evidence>
<dbReference type="InterPro" id="IPR018833">
    <property type="entry name" value="Rv2993c-like_N"/>
</dbReference>
<evidence type="ECO:0000256" key="2">
    <source>
        <dbReference type="ARBA" id="ARBA00022723"/>
    </source>
</evidence>
<dbReference type="Gene3D" id="3.90.850.10">
    <property type="entry name" value="Fumarylacetoacetase-like, C-terminal domain"/>
    <property type="match status" value="1"/>
</dbReference>
<comment type="caution">
    <text evidence="5">The sequence shown here is derived from an EMBL/GenBank/DDBJ whole genome shotgun (WGS) entry which is preliminary data.</text>
</comment>
<reference evidence="5 6" key="1">
    <citation type="submission" date="2017-09" db="EMBL/GenBank/DDBJ databases">
        <title>The Catabolism of 3,6-Dichlorosalicylic acid is Initiated by the Cytochrome P450 Monooxygenase DsmABC in Rhizorhabdus dicambivorans Ndbn-20.</title>
        <authorList>
            <person name="Na L."/>
        </authorList>
    </citation>
    <scope>NUCLEOTIDE SEQUENCE [LARGE SCALE GENOMIC DNA]</scope>
    <source>
        <strain evidence="5 6">Ndbn-20m</strain>
    </source>
</reference>
<dbReference type="InterPro" id="IPR036663">
    <property type="entry name" value="Fumarylacetoacetase_C_sf"/>
</dbReference>
<feature type="domain" description="Fumarylacetoacetase-like C-terminal" evidence="3">
    <location>
        <begin position="73"/>
        <end position="277"/>
    </location>
</feature>
<name>A0A2A4FRA3_9SPHN</name>
<evidence type="ECO:0000259" key="3">
    <source>
        <dbReference type="Pfam" id="PF01557"/>
    </source>
</evidence>
<dbReference type="AlphaFoldDB" id="A0A2A4FRA3"/>
<dbReference type="Proteomes" id="UP000218934">
    <property type="component" value="Unassembled WGS sequence"/>
</dbReference>
<dbReference type="PANTHER" id="PTHR42796">
    <property type="entry name" value="FUMARYLACETOACETATE HYDROLASE DOMAIN-CONTAINING PROTEIN 2A-RELATED"/>
    <property type="match status" value="1"/>
</dbReference>
<organism evidence="5 6">
    <name type="scientific">Rhizorhabdus dicambivorans</name>
    <dbReference type="NCBI Taxonomy" id="1850238"/>
    <lineage>
        <taxon>Bacteria</taxon>
        <taxon>Pseudomonadati</taxon>
        <taxon>Pseudomonadota</taxon>
        <taxon>Alphaproteobacteria</taxon>
        <taxon>Sphingomonadales</taxon>
        <taxon>Sphingomonadaceae</taxon>
        <taxon>Rhizorhabdus</taxon>
    </lineage>
</organism>
<sequence>MKLARFAADGECRIGVITEKGVAPIDDFSTMLELISAGEAGLARVADAVQRATVRPLADIRLLAPIERPGKYLAIGMNYGKHAAEAARLGIAQIAHQTWFNKQTSCLSGPFDDIDPGVTEKLDYEVELAAVIGRAAKHVSERDAPHHVFGYVVANDVSARDWQFHSPTFTMGKSFDTHGPIGPWIVTADELGNPHDLGLRCFVNGELRQSGRTSDMIANLWDQIAYLSQAFTLDPGDLIATGTPEGVGIALDPPRFLKPGDVVRCEIDRIGVIENRVSSPRTPAAA</sequence>
<evidence type="ECO:0000256" key="1">
    <source>
        <dbReference type="ARBA" id="ARBA00010211"/>
    </source>
</evidence>
<dbReference type="KEGG" id="rdi:CMV14_05140"/>
<dbReference type="EMBL" id="NWUF01000024">
    <property type="protein sequence ID" value="PCE40687.1"/>
    <property type="molecule type" value="Genomic_DNA"/>
</dbReference>
<dbReference type="PANTHER" id="PTHR42796:SF4">
    <property type="entry name" value="FUMARYLACETOACETATE HYDROLASE DOMAIN-CONTAINING PROTEIN 2A"/>
    <property type="match status" value="1"/>
</dbReference>
<gene>
    <name evidence="5" type="ORF">COO09_19040</name>
</gene>
<dbReference type="GO" id="GO:0019752">
    <property type="term" value="P:carboxylic acid metabolic process"/>
    <property type="evidence" value="ECO:0007669"/>
    <property type="project" value="UniProtKB-ARBA"/>
</dbReference>
<dbReference type="RefSeq" id="WP_066964090.1">
    <property type="nucleotide sequence ID" value="NZ_CP023449.1"/>
</dbReference>
<dbReference type="Pfam" id="PF01557">
    <property type="entry name" value="FAA_hydrolase"/>
    <property type="match status" value="1"/>
</dbReference>
<evidence type="ECO:0000259" key="4">
    <source>
        <dbReference type="Pfam" id="PF10370"/>
    </source>
</evidence>
<evidence type="ECO:0000313" key="5">
    <source>
        <dbReference type="EMBL" id="PCE40687.1"/>
    </source>
</evidence>
<feature type="domain" description="Rv2993c-like N-terminal" evidence="4">
    <location>
        <begin position="1"/>
        <end position="65"/>
    </location>
</feature>
<accession>A0A2A4FRA3</accession>
<keyword evidence="5" id="KW-0413">Isomerase</keyword>
<dbReference type="FunFam" id="3.90.850.10:FF:000002">
    <property type="entry name" value="2-hydroxyhepta-2,4-diene-1,7-dioate isomerase"/>
    <property type="match status" value="1"/>
</dbReference>
<keyword evidence="6" id="KW-1185">Reference proteome</keyword>
<proteinExistence type="inferred from homology"/>
<dbReference type="SUPFAM" id="SSF56529">
    <property type="entry name" value="FAH"/>
    <property type="match status" value="1"/>
</dbReference>
<dbReference type="OrthoDB" id="5197601at2"/>
<protein>
    <submittedName>
        <fullName evidence="5">5-carboxymethyl-2-hydroxymuconate isomerase</fullName>
    </submittedName>
</protein>
<dbReference type="GO" id="GO:0046872">
    <property type="term" value="F:metal ion binding"/>
    <property type="evidence" value="ECO:0007669"/>
    <property type="project" value="UniProtKB-KW"/>
</dbReference>
<dbReference type="GO" id="GO:0016853">
    <property type="term" value="F:isomerase activity"/>
    <property type="evidence" value="ECO:0007669"/>
    <property type="project" value="UniProtKB-KW"/>
</dbReference>
<dbReference type="InterPro" id="IPR011234">
    <property type="entry name" value="Fumarylacetoacetase-like_C"/>
</dbReference>
<comment type="similarity">
    <text evidence="1">Belongs to the FAH family.</text>
</comment>